<accession>A0A8H5GLW3</accession>
<reference evidence="1 2" key="1">
    <citation type="journal article" date="2020" name="ISME J.">
        <title>Uncovering the hidden diversity of litter-decomposition mechanisms in mushroom-forming fungi.</title>
        <authorList>
            <person name="Floudas D."/>
            <person name="Bentzer J."/>
            <person name="Ahren D."/>
            <person name="Johansson T."/>
            <person name="Persson P."/>
            <person name="Tunlid A."/>
        </authorList>
    </citation>
    <scope>NUCLEOTIDE SEQUENCE [LARGE SCALE GENOMIC DNA]</scope>
    <source>
        <strain evidence="1 2">CBS 291.85</strain>
    </source>
</reference>
<evidence type="ECO:0000313" key="1">
    <source>
        <dbReference type="EMBL" id="KAF5367444.1"/>
    </source>
</evidence>
<protein>
    <submittedName>
        <fullName evidence="1">Uncharacterized protein</fullName>
    </submittedName>
</protein>
<dbReference type="AlphaFoldDB" id="A0A8H5GLW3"/>
<name>A0A8H5GLW3_9AGAR</name>
<gene>
    <name evidence="1" type="ORF">D9758_003656</name>
</gene>
<proteinExistence type="predicted"/>
<sequence length="499" mass="56675">MLATLLSVLRATMRFGNPSFSLDRRAYYNYLRNLVLPAKLDPSRPPEDMERALQFLSELTSKMDPCHGSRTQQRLILVEFQENWSFVWSWLSGALKHWVQLDNEPTMEAGKRFQCKLICVFPKVVCPASIDGDSSEPILSFMRKHPELFETIVHVSTYAMDRSDHHLRWMLSSIDLALAAAQMNDCRLASRNADILIHSHNTINLLFSHISTAIRKPPCADSYPDLQLRYALRVVRLLAHYRDETLSVLIRSYDLMTYLSLWCRTLVAPWRIEKLGSNTDLIEQQVESLKYVLFPFDDAVKDHEDTAMVLALRGGILQSMIHARSLIDYEKARPETPSLGRTLAQIFDDILQNLPAGCLASARVLSVCNKAVARVKDSDDENLRQALNTFLQNGDRTLRRIWEQSEFFVVRLGGLREEFEGQGLVACANPEVSSNPRPCTSQLILCFGCTFGSLAVSFSGKYHIHTNTQEPMCKMQNNRVLFKDVSKATLEGPRASNGM</sequence>
<organism evidence="1 2">
    <name type="scientific">Tetrapyrgos nigripes</name>
    <dbReference type="NCBI Taxonomy" id="182062"/>
    <lineage>
        <taxon>Eukaryota</taxon>
        <taxon>Fungi</taxon>
        <taxon>Dikarya</taxon>
        <taxon>Basidiomycota</taxon>
        <taxon>Agaricomycotina</taxon>
        <taxon>Agaricomycetes</taxon>
        <taxon>Agaricomycetidae</taxon>
        <taxon>Agaricales</taxon>
        <taxon>Marasmiineae</taxon>
        <taxon>Marasmiaceae</taxon>
        <taxon>Tetrapyrgos</taxon>
    </lineage>
</organism>
<evidence type="ECO:0000313" key="2">
    <source>
        <dbReference type="Proteomes" id="UP000559256"/>
    </source>
</evidence>
<comment type="caution">
    <text evidence="1">The sequence shown here is derived from an EMBL/GenBank/DDBJ whole genome shotgun (WGS) entry which is preliminary data.</text>
</comment>
<keyword evidence="2" id="KW-1185">Reference proteome</keyword>
<dbReference type="Proteomes" id="UP000559256">
    <property type="component" value="Unassembled WGS sequence"/>
</dbReference>
<dbReference type="EMBL" id="JAACJM010000019">
    <property type="protein sequence ID" value="KAF5367444.1"/>
    <property type="molecule type" value="Genomic_DNA"/>
</dbReference>